<evidence type="ECO:0000313" key="2">
    <source>
        <dbReference type="EMBL" id="MBB3997917.1"/>
    </source>
</evidence>
<name>A0A7W6EEJ6_9HYPH</name>
<dbReference type="Proteomes" id="UP000542776">
    <property type="component" value="Unassembled WGS sequence"/>
</dbReference>
<dbReference type="CDD" id="cd03454">
    <property type="entry name" value="YdeM"/>
    <property type="match status" value="1"/>
</dbReference>
<sequence>MRTFEDLTVDTTIPLGPYRVEREAVLAFASEFDPQPFHLDDAAAEASMLAGLSASGWHTCAMMMRMMCDAFVVDSTSQGSPGVDVIKWMRPVRPGDVLSGEARVLEARLSGSRPGLGICKLRNTIRNQRDEMVLVCDYAVMLLTRAGALA</sequence>
<dbReference type="InterPro" id="IPR002539">
    <property type="entry name" value="MaoC-like_dom"/>
</dbReference>
<dbReference type="InterPro" id="IPR052342">
    <property type="entry name" value="MCH/BMMD"/>
</dbReference>
<evidence type="ECO:0000313" key="3">
    <source>
        <dbReference type="Proteomes" id="UP000542776"/>
    </source>
</evidence>
<feature type="domain" description="MaoC-like" evidence="1">
    <location>
        <begin position="18"/>
        <end position="107"/>
    </location>
</feature>
<reference evidence="2 3" key="1">
    <citation type="submission" date="2020-08" db="EMBL/GenBank/DDBJ databases">
        <title>Genomic Encyclopedia of Type Strains, Phase IV (KMG-IV): sequencing the most valuable type-strain genomes for metagenomic binning, comparative biology and taxonomic classification.</title>
        <authorList>
            <person name="Goeker M."/>
        </authorList>
    </citation>
    <scope>NUCLEOTIDE SEQUENCE [LARGE SCALE GENOMIC DNA]</scope>
    <source>
        <strain evidence="2 3">DSM 102238</strain>
    </source>
</reference>
<dbReference type="Pfam" id="PF01575">
    <property type="entry name" value="MaoC_dehydratas"/>
    <property type="match status" value="1"/>
</dbReference>
<dbReference type="RefSeq" id="WP_183199464.1">
    <property type="nucleotide sequence ID" value="NZ_JACIEK010000003.1"/>
</dbReference>
<protein>
    <submittedName>
        <fullName evidence="2">Acyl dehydratase</fullName>
    </submittedName>
</protein>
<dbReference type="Gene3D" id="3.10.129.10">
    <property type="entry name" value="Hotdog Thioesterase"/>
    <property type="match status" value="1"/>
</dbReference>
<dbReference type="PANTHER" id="PTHR43664:SF1">
    <property type="entry name" value="BETA-METHYLMALYL-COA DEHYDRATASE"/>
    <property type="match status" value="1"/>
</dbReference>
<dbReference type="PANTHER" id="PTHR43664">
    <property type="entry name" value="MONOAMINE OXIDASE-RELATED"/>
    <property type="match status" value="1"/>
</dbReference>
<accession>A0A7W6EEJ6</accession>
<dbReference type="EMBL" id="JACIEK010000003">
    <property type="protein sequence ID" value="MBB3997917.1"/>
    <property type="molecule type" value="Genomic_DNA"/>
</dbReference>
<gene>
    <name evidence="2" type="ORF">GGR04_001755</name>
</gene>
<proteinExistence type="predicted"/>
<evidence type="ECO:0000259" key="1">
    <source>
        <dbReference type="Pfam" id="PF01575"/>
    </source>
</evidence>
<dbReference type="AlphaFoldDB" id="A0A7W6EEJ6"/>
<dbReference type="SUPFAM" id="SSF54637">
    <property type="entry name" value="Thioesterase/thiol ester dehydrase-isomerase"/>
    <property type="match status" value="1"/>
</dbReference>
<keyword evidence="3" id="KW-1185">Reference proteome</keyword>
<organism evidence="2 3">
    <name type="scientific">Aureimonas pseudogalii</name>
    <dbReference type="NCBI Taxonomy" id="1744844"/>
    <lineage>
        <taxon>Bacteria</taxon>
        <taxon>Pseudomonadati</taxon>
        <taxon>Pseudomonadota</taxon>
        <taxon>Alphaproteobacteria</taxon>
        <taxon>Hyphomicrobiales</taxon>
        <taxon>Aurantimonadaceae</taxon>
        <taxon>Aureimonas</taxon>
    </lineage>
</organism>
<comment type="caution">
    <text evidence="2">The sequence shown here is derived from an EMBL/GenBank/DDBJ whole genome shotgun (WGS) entry which is preliminary data.</text>
</comment>
<dbReference type="InterPro" id="IPR029069">
    <property type="entry name" value="HotDog_dom_sf"/>
</dbReference>